<sequence length="91" mass="10470">MGFFFNPSKLEKKALQDLCQLYVDTFDTQKSNDEMLIGSYAYLTLLNITTNKAKQQLTNGKIQFSIISTNGFTEQHDVELVALSQWHNLYD</sequence>
<name>A0A3L8PY55_9GAMM</name>
<dbReference type="RefSeq" id="WP_121839142.1">
    <property type="nucleotide sequence ID" value="NZ_ML014780.1"/>
</dbReference>
<dbReference type="Proteomes" id="UP000281474">
    <property type="component" value="Unassembled WGS sequence"/>
</dbReference>
<comment type="caution">
    <text evidence="1">The sequence shown here is derived from an EMBL/GenBank/DDBJ whole genome shotgun (WGS) entry which is preliminary data.</text>
</comment>
<evidence type="ECO:0000313" key="2">
    <source>
        <dbReference type="Proteomes" id="UP000281474"/>
    </source>
</evidence>
<gene>
    <name evidence="1" type="ORF">D5018_11455</name>
</gene>
<dbReference type="EMBL" id="QZEI01000031">
    <property type="protein sequence ID" value="RLV59563.1"/>
    <property type="molecule type" value="Genomic_DNA"/>
</dbReference>
<dbReference type="AlphaFoldDB" id="A0A3L8PY55"/>
<protein>
    <submittedName>
        <fullName evidence="1">Uncharacterized protein</fullName>
    </submittedName>
</protein>
<organism evidence="1 2">
    <name type="scientific">Parashewanella curva</name>
    <dbReference type="NCBI Taxonomy" id="2338552"/>
    <lineage>
        <taxon>Bacteria</taxon>
        <taxon>Pseudomonadati</taxon>
        <taxon>Pseudomonadota</taxon>
        <taxon>Gammaproteobacteria</taxon>
        <taxon>Alteromonadales</taxon>
        <taxon>Shewanellaceae</taxon>
        <taxon>Parashewanella</taxon>
    </lineage>
</organism>
<accession>A0A3L8PY55</accession>
<reference evidence="1 2" key="1">
    <citation type="submission" date="2018-09" db="EMBL/GenBank/DDBJ databases">
        <title>Phylogeny of the Shewanellaceae, and recommendation for two new genera, Pseudoshewanella and Parashewanella.</title>
        <authorList>
            <person name="Wang G."/>
        </authorList>
    </citation>
    <scope>NUCLEOTIDE SEQUENCE [LARGE SCALE GENOMIC DNA]</scope>
    <source>
        <strain evidence="1 2">C51</strain>
    </source>
</reference>
<evidence type="ECO:0000313" key="1">
    <source>
        <dbReference type="EMBL" id="RLV59563.1"/>
    </source>
</evidence>
<keyword evidence="2" id="KW-1185">Reference proteome</keyword>
<proteinExistence type="predicted"/>